<feature type="compositionally biased region" description="Low complexity" evidence="1">
    <location>
        <begin position="267"/>
        <end position="286"/>
    </location>
</feature>
<dbReference type="EMBL" id="CANTFL010000057">
    <property type="protein sequence ID" value="CAI5710318.1"/>
    <property type="molecule type" value="Genomic_DNA"/>
</dbReference>
<feature type="region of interest" description="Disordered" evidence="1">
    <location>
        <begin position="201"/>
        <end position="222"/>
    </location>
</feature>
<accession>A0AAV0T0B9</accession>
<protein>
    <recommendedName>
        <fullName evidence="4">PNPLA domain-containing protein</fullName>
    </recommendedName>
</protein>
<proteinExistence type="predicted"/>
<dbReference type="AlphaFoldDB" id="A0AAV0T0B9"/>
<evidence type="ECO:0008006" key="4">
    <source>
        <dbReference type="Google" id="ProtNLM"/>
    </source>
</evidence>
<name>A0AAV0T0B9_HYABA</name>
<dbReference type="Proteomes" id="UP001162031">
    <property type="component" value="Unassembled WGS sequence"/>
</dbReference>
<comment type="caution">
    <text evidence="2">The sequence shown here is derived from an EMBL/GenBank/DDBJ whole genome shotgun (WGS) entry which is preliminary data.</text>
</comment>
<organism evidence="2 3">
    <name type="scientific">Hyaloperonospora brassicae</name>
    <name type="common">Brassica downy mildew</name>
    <name type="synonym">Peronospora brassicae</name>
    <dbReference type="NCBI Taxonomy" id="162125"/>
    <lineage>
        <taxon>Eukaryota</taxon>
        <taxon>Sar</taxon>
        <taxon>Stramenopiles</taxon>
        <taxon>Oomycota</taxon>
        <taxon>Peronosporomycetes</taxon>
        <taxon>Peronosporales</taxon>
        <taxon>Peronosporaceae</taxon>
        <taxon>Hyaloperonospora</taxon>
    </lineage>
</organism>
<reference evidence="2" key="1">
    <citation type="submission" date="2022-12" db="EMBL/GenBank/DDBJ databases">
        <authorList>
            <person name="Webb A."/>
        </authorList>
    </citation>
    <scope>NUCLEOTIDE SEQUENCE</scope>
    <source>
        <strain evidence="2">Hp1</strain>
    </source>
</reference>
<feature type="region of interest" description="Disordered" evidence="1">
    <location>
        <begin position="249"/>
        <end position="296"/>
    </location>
</feature>
<sequence length="422" mass="45397">MTSTRLSAWLDLLKFNWLRRCRACGVRGSKCLCRRPSLALEHIFFLEERKNKFGARNFSHVSDTFLTSTSTTLFAHSAASASGGSTVVMWHTASFLDSEVNPTDYYYDGTATTAAAAAGAPPQAFSASACSRDRVTPRGHEAGEAPRNRLTAHRNQVQHRSSSLAVATSDACVPATAVTATAPATTATAATAASTTTLVRKQSGRMVTRATRRHCNDPATQPPIKEIVTGEFVPCTDENVPVSLLHRRQHKHKQVLPHHHHHHHHQQQQQQPHQSRSRAQSKSSSAMGSLRRPQYKEEPGVSFQFYGRGGHAAPPGSVSSALMGSSRSVCSSCSSTTDSFGVGPSSASTSVRASQCSSRVSLETNFGSLNPPSYVTTKGGRFLDGGYAPSIQENDEAQALQQLTGWFLASSIPTTDSCTLSR</sequence>
<evidence type="ECO:0000313" key="2">
    <source>
        <dbReference type="EMBL" id="CAI5710318.1"/>
    </source>
</evidence>
<keyword evidence="3" id="KW-1185">Reference proteome</keyword>
<evidence type="ECO:0000313" key="3">
    <source>
        <dbReference type="Proteomes" id="UP001162031"/>
    </source>
</evidence>
<evidence type="ECO:0000256" key="1">
    <source>
        <dbReference type="SAM" id="MobiDB-lite"/>
    </source>
</evidence>
<gene>
    <name evidence="2" type="ORF">HBR001_LOCUS445</name>
</gene>
<feature type="compositionally biased region" description="Basic residues" evidence="1">
    <location>
        <begin position="249"/>
        <end position="266"/>
    </location>
</feature>